<protein>
    <submittedName>
        <fullName evidence="1">Uncharacterized protein</fullName>
    </submittedName>
</protein>
<evidence type="ECO:0000313" key="1">
    <source>
        <dbReference type="EMBL" id="GIY50666.1"/>
    </source>
</evidence>
<keyword evidence="2" id="KW-1185">Reference proteome</keyword>
<dbReference type="Proteomes" id="UP001054945">
    <property type="component" value="Unassembled WGS sequence"/>
</dbReference>
<reference evidence="1 2" key="1">
    <citation type="submission" date="2021-06" db="EMBL/GenBank/DDBJ databases">
        <title>Caerostris extrusa draft genome.</title>
        <authorList>
            <person name="Kono N."/>
            <person name="Arakawa K."/>
        </authorList>
    </citation>
    <scope>NUCLEOTIDE SEQUENCE [LARGE SCALE GENOMIC DNA]</scope>
</reference>
<dbReference type="EMBL" id="BPLR01012007">
    <property type="protein sequence ID" value="GIY50666.1"/>
    <property type="molecule type" value="Genomic_DNA"/>
</dbReference>
<accession>A0AAV4TYG1</accession>
<comment type="caution">
    <text evidence="1">The sequence shown here is derived from an EMBL/GenBank/DDBJ whole genome shotgun (WGS) entry which is preliminary data.</text>
</comment>
<evidence type="ECO:0000313" key="2">
    <source>
        <dbReference type="Proteomes" id="UP001054945"/>
    </source>
</evidence>
<proteinExistence type="predicted"/>
<organism evidence="1 2">
    <name type="scientific">Caerostris extrusa</name>
    <name type="common">Bark spider</name>
    <name type="synonym">Caerostris bankana</name>
    <dbReference type="NCBI Taxonomy" id="172846"/>
    <lineage>
        <taxon>Eukaryota</taxon>
        <taxon>Metazoa</taxon>
        <taxon>Ecdysozoa</taxon>
        <taxon>Arthropoda</taxon>
        <taxon>Chelicerata</taxon>
        <taxon>Arachnida</taxon>
        <taxon>Araneae</taxon>
        <taxon>Araneomorphae</taxon>
        <taxon>Entelegynae</taxon>
        <taxon>Araneoidea</taxon>
        <taxon>Araneidae</taxon>
        <taxon>Caerostris</taxon>
    </lineage>
</organism>
<gene>
    <name evidence="1" type="ORF">CEXT_175521</name>
</gene>
<name>A0AAV4TYG1_CAEEX</name>
<dbReference type="AlphaFoldDB" id="A0AAV4TYG1"/>
<sequence length="95" mass="11267">MYRNRLRLMATSRISCMINRRTVSLTLERTPYGNVSKWDSDFLLRELWREQSESPINRIEWDLVRILGKKIRFQQASNTYLGGEGDGVQMVNRIM</sequence>